<dbReference type="Proteomes" id="UP000067206">
    <property type="component" value="Chromosome"/>
</dbReference>
<dbReference type="EMBL" id="CP010411">
    <property type="protein sequence ID" value="ALE09513.1"/>
    <property type="molecule type" value="Genomic_DNA"/>
</dbReference>
<accession>A0A0M4LIE5</accession>
<evidence type="ECO:0000313" key="2">
    <source>
        <dbReference type="Proteomes" id="UP000067206"/>
    </source>
</evidence>
<evidence type="ECO:0000313" key="1">
    <source>
        <dbReference type="EMBL" id="ALE09513.1"/>
    </source>
</evidence>
<sequence>MNELSIESGHCAPPYVSRHPCAGLPLATSMTVMRNAGPKAGVAICVGYEAI</sequence>
<dbReference type="AlphaFoldDB" id="A0A0M4LIE5"/>
<reference evidence="1 2" key="1">
    <citation type="submission" date="2014-12" db="EMBL/GenBank/DDBJ databases">
        <title>Complete genome sequence of Bifidobacterium longum subsp. infantis BT1.</title>
        <authorList>
            <person name="Kim J.F."/>
            <person name="Kwak M.-J."/>
        </authorList>
    </citation>
    <scope>NUCLEOTIDE SEQUENCE [LARGE SCALE GENOMIC DNA]</scope>
    <source>
        <strain evidence="1 2">BT1</strain>
    </source>
</reference>
<protein>
    <submittedName>
        <fullName evidence="1">Uncharacterized protein</fullName>
    </submittedName>
</protein>
<name>A0A0M4LIE5_BIFLI</name>
<proteinExistence type="predicted"/>
<gene>
    <name evidence="1" type="ORF">RY67_1493</name>
</gene>
<organism evidence="1 2">
    <name type="scientific">Bifidobacterium longum subsp. infantis</name>
    <dbReference type="NCBI Taxonomy" id="1682"/>
    <lineage>
        <taxon>Bacteria</taxon>
        <taxon>Bacillati</taxon>
        <taxon>Actinomycetota</taxon>
        <taxon>Actinomycetes</taxon>
        <taxon>Bifidobacteriales</taxon>
        <taxon>Bifidobacteriaceae</taxon>
        <taxon>Bifidobacterium</taxon>
    </lineage>
</organism>